<keyword evidence="7" id="KW-0325">Glycoprotein</keyword>
<dbReference type="GO" id="GO:0051607">
    <property type="term" value="P:defense response to virus"/>
    <property type="evidence" value="ECO:0007669"/>
    <property type="project" value="TreeGrafter"/>
</dbReference>
<evidence type="ECO:0000256" key="5">
    <source>
        <dbReference type="ARBA" id="ARBA00023136"/>
    </source>
</evidence>
<dbReference type="GO" id="GO:0002224">
    <property type="term" value="P:toll-like receptor signaling pathway"/>
    <property type="evidence" value="ECO:0007669"/>
    <property type="project" value="TreeGrafter"/>
</dbReference>
<dbReference type="GO" id="GO:0032755">
    <property type="term" value="P:positive regulation of interleukin-6 production"/>
    <property type="evidence" value="ECO:0007669"/>
    <property type="project" value="TreeGrafter"/>
</dbReference>
<dbReference type="PANTHER" id="PTHR47410">
    <property type="entry name" value="TOLL-LIKE RECEPTOR 7-RELATED"/>
    <property type="match status" value="1"/>
</dbReference>
<keyword evidence="6 8" id="KW-0675">Receptor</keyword>
<keyword evidence="2" id="KW-0812">Transmembrane</keyword>
<dbReference type="PANTHER" id="PTHR47410:SF2">
    <property type="entry name" value="TOLL-LIKE RECEPTOR 7"/>
    <property type="match status" value="1"/>
</dbReference>
<dbReference type="GO" id="GO:0038187">
    <property type="term" value="F:pattern recognition receptor activity"/>
    <property type="evidence" value="ECO:0007669"/>
    <property type="project" value="TreeGrafter"/>
</dbReference>
<keyword evidence="5" id="KW-0472">Membrane</keyword>
<keyword evidence="9" id="KW-1185">Reference proteome</keyword>
<accession>A0AA47NR29</accession>
<sequence>MPRNGTVTNRDLKSGNYKTAFYMAHEKASCYSNYLGLRKRLYSRSVMEWPTNPQAQPCFWFGLRSVLLRSSTLERRVKFVENVLGNKVIARSDPLLSESKDPASSESGDEELLVQDPVENWADHMESASGLAGSEPGPSVGAGQPLLELASYHDEEDMLDICLDLHDLSEDEQEPLSSGQYTAAAASVDQVDTSFHSLY</sequence>
<evidence type="ECO:0000256" key="4">
    <source>
        <dbReference type="ARBA" id="ARBA00022989"/>
    </source>
</evidence>
<protein>
    <submittedName>
        <fullName evidence="8">Toll-like receptor 7</fullName>
    </submittedName>
</protein>
<gene>
    <name evidence="8" type="primary">TLR7_1</name>
    <name evidence="8" type="ORF">N1851_029004</name>
</gene>
<evidence type="ECO:0000256" key="1">
    <source>
        <dbReference type="ARBA" id="ARBA00004370"/>
    </source>
</evidence>
<dbReference type="GO" id="GO:0007249">
    <property type="term" value="P:canonical NF-kappaB signal transduction"/>
    <property type="evidence" value="ECO:0007669"/>
    <property type="project" value="TreeGrafter"/>
</dbReference>
<evidence type="ECO:0000313" key="8">
    <source>
        <dbReference type="EMBL" id="KAK0135181.1"/>
    </source>
</evidence>
<dbReference type="GO" id="GO:0005886">
    <property type="term" value="C:plasma membrane"/>
    <property type="evidence" value="ECO:0007669"/>
    <property type="project" value="TreeGrafter"/>
</dbReference>
<reference evidence="8" key="1">
    <citation type="journal article" date="2023" name="Front. Mar. Sci.">
        <title>A new Merluccius polli reference genome to investigate the effects of global change in West African waters.</title>
        <authorList>
            <person name="Mateo J.L."/>
            <person name="Blanco-Fernandez C."/>
            <person name="Garcia-Vazquez E."/>
            <person name="Machado-Schiaffino G."/>
        </authorList>
    </citation>
    <scope>NUCLEOTIDE SEQUENCE</scope>
    <source>
        <strain evidence="8">C29</strain>
        <tissue evidence="8">Fin</tissue>
    </source>
</reference>
<keyword evidence="4" id="KW-1133">Transmembrane helix</keyword>
<evidence type="ECO:0000256" key="6">
    <source>
        <dbReference type="ARBA" id="ARBA00023170"/>
    </source>
</evidence>
<name>A0AA47NR29_MERPO</name>
<keyword evidence="3" id="KW-0732">Signal</keyword>
<organism evidence="8 9">
    <name type="scientific">Merluccius polli</name>
    <name type="common">Benguela hake</name>
    <name type="synonym">Merluccius cadenati</name>
    <dbReference type="NCBI Taxonomy" id="89951"/>
    <lineage>
        <taxon>Eukaryota</taxon>
        <taxon>Metazoa</taxon>
        <taxon>Chordata</taxon>
        <taxon>Craniata</taxon>
        <taxon>Vertebrata</taxon>
        <taxon>Euteleostomi</taxon>
        <taxon>Actinopterygii</taxon>
        <taxon>Neopterygii</taxon>
        <taxon>Teleostei</taxon>
        <taxon>Neoteleostei</taxon>
        <taxon>Acanthomorphata</taxon>
        <taxon>Zeiogadaria</taxon>
        <taxon>Gadariae</taxon>
        <taxon>Gadiformes</taxon>
        <taxon>Gadoidei</taxon>
        <taxon>Merlucciidae</taxon>
        <taxon>Merluccius</taxon>
    </lineage>
</organism>
<dbReference type="AlphaFoldDB" id="A0AA47NR29"/>
<evidence type="ECO:0000256" key="2">
    <source>
        <dbReference type="ARBA" id="ARBA00022692"/>
    </source>
</evidence>
<evidence type="ECO:0000256" key="3">
    <source>
        <dbReference type="ARBA" id="ARBA00022729"/>
    </source>
</evidence>
<comment type="caution">
    <text evidence="8">The sequence shown here is derived from an EMBL/GenBank/DDBJ whole genome shotgun (WGS) entry which is preliminary data.</text>
</comment>
<proteinExistence type="predicted"/>
<comment type="subcellular location">
    <subcellularLocation>
        <location evidence="1">Membrane</location>
    </subcellularLocation>
</comment>
<dbReference type="Proteomes" id="UP001174136">
    <property type="component" value="Unassembled WGS sequence"/>
</dbReference>
<evidence type="ECO:0000256" key="7">
    <source>
        <dbReference type="ARBA" id="ARBA00023180"/>
    </source>
</evidence>
<evidence type="ECO:0000313" key="9">
    <source>
        <dbReference type="Proteomes" id="UP001174136"/>
    </source>
</evidence>
<dbReference type="EMBL" id="JAOPHQ010005460">
    <property type="protein sequence ID" value="KAK0135181.1"/>
    <property type="molecule type" value="Genomic_DNA"/>
</dbReference>